<dbReference type="InterPro" id="IPR042171">
    <property type="entry name" value="Acyl-CoA_hotdog"/>
</dbReference>
<dbReference type="Gene3D" id="2.40.160.210">
    <property type="entry name" value="Acyl-CoA thioesterase, double hotdog domain"/>
    <property type="match status" value="1"/>
</dbReference>
<feature type="domain" description="Acyl-CoA thioesterase-like N-terminal HotDog" evidence="1">
    <location>
        <begin position="44"/>
        <end position="106"/>
    </location>
</feature>
<dbReference type="RefSeq" id="WP_170861121.1">
    <property type="nucleotide sequence ID" value="NZ_FOEE01000009.1"/>
</dbReference>
<dbReference type="InterPro" id="IPR049449">
    <property type="entry name" value="TesB_ACOT8-like_N"/>
</dbReference>
<evidence type="ECO:0000313" key="3">
    <source>
        <dbReference type="Proteomes" id="UP000198960"/>
    </source>
</evidence>
<dbReference type="EMBL" id="FOEE01000009">
    <property type="protein sequence ID" value="SEP04917.1"/>
    <property type="molecule type" value="Genomic_DNA"/>
</dbReference>
<dbReference type="InterPro" id="IPR029069">
    <property type="entry name" value="HotDog_dom_sf"/>
</dbReference>
<dbReference type="Pfam" id="PF13622">
    <property type="entry name" value="4HBT_3"/>
    <property type="match status" value="1"/>
</dbReference>
<dbReference type="Proteomes" id="UP000198960">
    <property type="component" value="Unassembled WGS sequence"/>
</dbReference>
<proteinExistence type="predicted"/>
<reference evidence="3" key="1">
    <citation type="submission" date="2016-10" db="EMBL/GenBank/DDBJ databases">
        <authorList>
            <person name="Varghese N."/>
            <person name="Submissions S."/>
        </authorList>
    </citation>
    <scope>NUCLEOTIDE SEQUENCE [LARGE SCALE GENOMIC DNA]</scope>
    <source>
        <strain evidence="3">DSM 45413</strain>
    </source>
</reference>
<evidence type="ECO:0000313" key="2">
    <source>
        <dbReference type="EMBL" id="SEP04917.1"/>
    </source>
</evidence>
<gene>
    <name evidence="2" type="ORF">SAMN05660991_02979</name>
</gene>
<protein>
    <submittedName>
        <fullName evidence="2">Acyl-CoA thioesterase-2</fullName>
    </submittedName>
</protein>
<keyword evidence="3" id="KW-1185">Reference proteome</keyword>
<accession>A0A1H8UPH2</accession>
<dbReference type="SUPFAM" id="SSF54637">
    <property type="entry name" value="Thioesterase/thiol ester dehydrase-isomerase"/>
    <property type="match status" value="2"/>
</dbReference>
<evidence type="ECO:0000259" key="1">
    <source>
        <dbReference type="Pfam" id="PF13622"/>
    </source>
</evidence>
<dbReference type="AlphaFoldDB" id="A0A1H8UPH2"/>
<dbReference type="STRING" id="673521.SAMN05660991_02979"/>
<sequence>MFPRTPAELAPLLDLRPRERGFTVDTLPTDHGAILGAHELLQQVLAAERAAPGKRVLSLHTVFSSGGRSGEPVDIAVETTQSGRSFAGVTLTLTQGPLLISRAVVLLTADEPDTLHHRAPGPRPAPPDDWTEIDWGLWPGRTWQRAPGESGEVAQRLATEGLAGDPGVERGLIAMSTEALVMSALITRLEGGFAFRQGSSNVLAQSVTFLEPVDGAEALVVTAVPTYAGRGRAHGTGTVTDDDGRLLATFQTTGVLRGPSRPPA</sequence>
<organism evidence="2 3">
    <name type="scientific">Trujillonella endophytica</name>
    <dbReference type="NCBI Taxonomy" id="673521"/>
    <lineage>
        <taxon>Bacteria</taxon>
        <taxon>Bacillati</taxon>
        <taxon>Actinomycetota</taxon>
        <taxon>Actinomycetes</taxon>
        <taxon>Geodermatophilales</taxon>
        <taxon>Geodermatophilaceae</taxon>
        <taxon>Trujillonella</taxon>
    </lineage>
</organism>
<name>A0A1H8UPH2_9ACTN</name>